<accession>A0AAN0WBL7</accession>
<gene>
    <name evidence="1" type="ORF">SB48_HM08orf02107</name>
</gene>
<sequence>MNLLLQNGLQFSVFLIFSNTFILTETGRFLKVFWKTAGIRIA</sequence>
<evidence type="ECO:0000313" key="1">
    <source>
        <dbReference type="EMBL" id="AJO22138.1"/>
    </source>
</evidence>
<organism evidence="1 2">
    <name type="scientific">Heyndrickxia coagulans</name>
    <name type="common">Weizmannia coagulans</name>
    <dbReference type="NCBI Taxonomy" id="1398"/>
    <lineage>
        <taxon>Bacteria</taxon>
        <taxon>Bacillati</taxon>
        <taxon>Bacillota</taxon>
        <taxon>Bacilli</taxon>
        <taxon>Bacillales</taxon>
        <taxon>Bacillaceae</taxon>
        <taxon>Heyndrickxia</taxon>
    </lineage>
</organism>
<name>A0AAN0WBL7_HEYCO</name>
<dbReference type="Proteomes" id="UP000032024">
    <property type="component" value="Chromosome"/>
</dbReference>
<keyword evidence="2" id="KW-1185">Reference proteome</keyword>
<reference evidence="2" key="1">
    <citation type="submission" date="2015-01" db="EMBL/GenBank/DDBJ databases">
        <title>Comparative genome analysis of Bacillus coagulans HM-08, Clostridium butyricum HM-68, Bacillus subtilis HM-66 and Bacillus paralicheniformis BL-09.</title>
        <authorList>
            <person name="Zhang H."/>
        </authorList>
    </citation>
    <scope>NUCLEOTIDE SEQUENCE [LARGE SCALE GENOMIC DNA]</scope>
    <source>
        <strain evidence="2">HM-08</strain>
    </source>
</reference>
<proteinExistence type="predicted"/>
<protein>
    <submittedName>
        <fullName evidence="1">Uncharacterized protein</fullName>
    </submittedName>
</protein>
<dbReference type="AlphaFoldDB" id="A0AAN0WBL7"/>
<evidence type="ECO:0000313" key="2">
    <source>
        <dbReference type="Proteomes" id="UP000032024"/>
    </source>
</evidence>
<dbReference type="EMBL" id="CP010525">
    <property type="protein sequence ID" value="AJO22138.1"/>
    <property type="molecule type" value="Genomic_DNA"/>
</dbReference>